<organism evidence="2 3">
    <name type="scientific">Paenibacillus yanchengensis</name>
    <dbReference type="NCBI Taxonomy" id="2035833"/>
    <lineage>
        <taxon>Bacteria</taxon>
        <taxon>Bacillati</taxon>
        <taxon>Bacillota</taxon>
        <taxon>Bacilli</taxon>
        <taxon>Bacillales</taxon>
        <taxon>Paenibacillaceae</taxon>
        <taxon>Paenibacillus</taxon>
    </lineage>
</organism>
<dbReference type="Proteomes" id="UP001597362">
    <property type="component" value="Unassembled WGS sequence"/>
</dbReference>
<reference evidence="3" key="1">
    <citation type="journal article" date="2019" name="Int. J. Syst. Evol. Microbiol.">
        <title>The Global Catalogue of Microorganisms (GCM) 10K type strain sequencing project: providing services to taxonomists for standard genome sequencing and annotation.</title>
        <authorList>
            <consortium name="The Broad Institute Genomics Platform"/>
            <consortium name="The Broad Institute Genome Sequencing Center for Infectious Disease"/>
            <person name="Wu L."/>
            <person name="Ma J."/>
        </authorList>
    </citation>
    <scope>NUCLEOTIDE SEQUENCE [LARGE SCALE GENOMIC DNA]</scope>
    <source>
        <strain evidence="3">GH52</strain>
    </source>
</reference>
<feature type="transmembrane region" description="Helical" evidence="1">
    <location>
        <begin position="12"/>
        <end position="32"/>
    </location>
</feature>
<feature type="transmembrane region" description="Helical" evidence="1">
    <location>
        <begin position="117"/>
        <end position="141"/>
    </location>
</feature>
<proteinExistence type="predicted"/>
<comment type="caution">
    <text evidence="2">The sequence shown here is derived from an EMBL/GenBank/DDBJ whole genome shotgun (WGS) entry which is preliminary data.</text>
</comment>
<evidence type="ECO:0000313" key="2">
    <source>
        <dbReference type="EMBL" id="MFD2117422.1"/>
    </source>
</evidence>
<evidence type="ECO:0008006" key="4">
    <source>
        <dbReference type="Google" id="ProtNLM"/>
    </source>
</evidence>
<keyword evidence="1" id="KW-0472">Membrane</keyword>
<keyword evidence="1" id="KW-0812">Transmembrane</keyword>
<keyword evidence="1" id="KW-1133">Transmembrane helix</keyword>
<dbReference type="EMBL" id="JBHUHO010000040">
    <property type="protein sequence ID" value="MFD2117422.1"/>
    <property type="molecule type" value="Genomic_DNA"/>
</dbReference>
<feature type="transmembrane region" description="Helical" evidence="1">
    <location>
        <begin position="84"/>
        <end position="105"/>
    </location>
</feature>
<evidence type="ECO:0000256" key="1">
    <source>
        <dbReference type="SAM" id="Phobius"/>
    </source>
</evidence>
<gene>
    <name evidence="2" type="ORF">ACFSJH_16960</name>
</gene>
<name>A0ABW4YPF7_9BACL</name>
<keyword evidence="3" id="KW-1185">Reference proteome</keyword>
<protein>
    <recommendedName>
        <fullName evidence="4">DUF4405 domain-containing protein</fullName>
    </recommendedName>
</protein>
<feature type="transmembrane region" description="Helical" evidence="1">
    <location>
        <begin position="52"/>
        <end position="72"/>
    </location>
</feature>
<sequence length="159" mass="17403">MSIIRQIVWLRLSATVAIVVGAFYLLFCLGTAKPIVGINTGSGIGIGQTKASLWGIHALCSGILMLICSIFLYRITSKVVQKVVITTITITGILLVFSQITPLLWWTFVNGNAHSPLGILFLGLHLLLLIVSLWQALSFVFSFEPNYQKTSIVVKRDGI</sequence>
<dbReference type="RefSeq" id="WP_377774581.1">
    <property type="nucleotide sequence ID" value="NZ_JBHUHO010000040.1"/>
</dbReference>
<accession>A0ABW4YPF7</accession>
<evidence type="ECO:0000313" key="3">
    <source>
        <dbReference type="Proteomes" id="UP001597362"/>
    </source>
</evidence>